<organism evidence="3 4">
    <name type="scientific">Trichocoleus desertorum GB2-A4</name>
    <dbReference type="NCBI Taxonomy" id="2933944"/>
    <lineage>
        <taxon>Bacteria</taxon>
        <taxon>Bacillati</taxon>
        <taxon>Cyanobacteriota</taxon>
        <taxon>Cyanophyceae</taxon>
        <taxon>Leptolyngbyales</taxon>
        <taxon>Trichocoleusaceae</taxon>
        <taxon>Trichocoleus</taxon>
    </lineage>
</organism>
<dbReference type="Proteomes" id="UP001464891">
    <property type="component" value="Unassembled WGS sequence"/>
</dbReference>
<feature type="compositionally biased region" description="Basic and acidic residues" evidence="1">
    <location>
        <begin position="215"/>
        <end position="237"/>
    </location>
</feature>
<evidence type="ECO:0000256" key="1">
    <source>
        <dbReference type="SAM" id="MobiDB-lite"/>
    </source>
</evidence>
<keyword evidence="2" id="KW-0472">Membrane</keyword>
<dbReference type="RefSeq" id="WP_190433712.1">
    <property type="nucleotide sequence ID" value="NZ_JAMPKM010000002.1"/>
</dbReference>
<feature type="region of interest" description="Disordered" evidence="1">
    <location>
        <begin position="94"/>
        <end position="260"/>
    </location>
</feature>
<evidence type="ECO:0000256" key="2">
    <source>
        <dbReference type="SAM" id="Phobius"/>
    </source>
</evidence>
<evidence type="ECO:0008006" key="5">
    <source>
        <dbReference type="Google" id="ProtNLM"/>
    </source>
</evidence>
<keyword evidence="2" id="KW-1133">Transmembrane helix</keyword>
<feature type="compositionally biased region" description="Acidic residues" evidence="1">
    <location>
        <begin position="120"/>
        <end position="131"/>
    </location>
</feature>
<feature type="compositionally biased region" description="Basic and acidic residues" evidence="1">
    <location>
        <begin position="246"/>
        <end position="260"/>
    </location>
</feature>
<feature type="compositionally biased region" description="Basic and acidic residues" evidence="1">
    <location>
        <begin position="132"/>
        <end position="148"/>
    </location>
</feature>
<feature type="compositionally biased region" description="Low complexity" evidence="1">
    <location>
        <begin position="157"/>
        <end position="169"/>
    </location>
</feature>
<name>A0ABV0J550_9CYAN</name>
<feature type="compositionally biased region" description="Acidic residues" evidence="1">
    <location>
        <begin position="199"/>
        <end position="214"/>
    </location>
</feature>
<reference evidence="3 4" key="1">
    <citation type="submission" date="2022-04" db="EMBL/GenBank/DDBJ databases">
        <title>Positive selection, recombination, and allopatry shape intraspecific diversity of widespread and dominant cyanobacteria.</title>
        <authorList>
            <person name="Wei J."/>
            <person name="Shu W."/>
            <person name="Hu C."/>
        </authorList>
    </citation>
    <scope>NUCLEOTIDE SEQUENCE [LARGE SCALE GENOMIC DNA]</scope>
    <source>
        <strain evidence="3 4">GB2-A4</strain>
    </source>
</reference>
<evidence type="ECO:0000313" key="3">
    <source>
        <dbReference type="EMBL" id="MEP0816383.1"/>
    </source>
</evidence>
<gene>
    <name evidence="3" type="ORF">NC998_04665</name>
</gene>
<sequence length="260" mass="29307">MPVIRLLLLLLILVALAAFTLQNWVSQLPLVFLGKQTLLLPLSVWVLGAIAAGALTTLLLTGLFQLSNTLAVKKMRSRVATASRLETEAAASRSSWDSSSRSASNQTSYTSPTADRFTDETDFGDEEEEADPVDRSDYSSGDQRDRTSYEVPQEPTSSYRSGSSYSYSYKEPNTSGVGRSESVYDADYRVIIPPPQPLEETEDDYGFEDEDFEDETPRDVERRDWAERPDRQDRGDSQNDDWGDQTWRDKGWGDRSKSDW</sequence>
<feature type="compositionally biased region" description="Low complexity" evidence="1">
    <location>
        <begin position="94"/>
        <end position="104"/>
    </location>
</feature>
<comment type="caution">
    <text evidence="3">The sequence shown here is derived from an EMBL/GenBank/DDBJ whole genome shotgun (WGS) entry which is preliminary data.</text>
</comment>
<proteinExistence type="predicted"/>
<keyword evidence="2" id="KW-0812">Transmembrane</keyword>
<feature type="transmembrane region" description="Helical" evidence="2">
    <location>
        <begin position="44"/>
        <end position="66"/>
    </location>
</feature>
<evidence type="ECO:0000313" key="4">
    <source>
        <dbReference type="Proteomes" id="UP001464891"/>
    </source>
</evidence>
<protein>
    <recommendedName>
        <fullName evidence="5">Lipopolysaccharide assembly protein A domain-containing protein</fullName>
    </recommendedName>
</protein>
<keyword evidence="4" id="KW-1185">Reference proteome</keyword>
<dbReference type="EMBL" id="JAMPKM010000002">
    <property type="protein sequence ID" value="MEP0816383.1"/>
    <property type="molecule type" value="Genomic_DNA"/>
</dbReference>
<accession>A0ABV0J550</accession>